<dbReference type="Proteomes" id="UP000077856">
    <property type="component" value="Chromosome"/>
</dbReference>
<dbReference type="EMBL" id="CP015506">
    <property type="protein sequence ID" value="AND40592.1"/>
    <property type="molecule type" value="Genomic_DNA"/>
</dbReference>
<evidence type="ECO:0000256" key="1">
    <source>
        <dbReference type="SAM" id="Phobius"/>
    </source>
</evidence>
<keyword evidence="1" id="KW-0472">Membrane</keyword>
<gene>
    <name evidence="2" type="ORF">A361_16020</name>
</gene>
<dbReference type="Pfam" id="PF06196">
    <property type="entry name" value="DUF997"/>
    <property type="match status" value="1"/>
</dbReference>
<dbReference type="STRING" id="1196031.A361_16020"/>
<dbReference type="PANTHER" id="PTHR39174">
    <property type="entry name" value="INNER MEMBRANE PROTEIN-RELATED"/>
    <property type="match status" value="1"/>
</dbReference>
<keyword evidence="1" id="KW-0812">Transmembrane</keyword>
<dbReference type="PANTHER" id="PTHR39174:SF1">
    <property type="entry name" value="INNER MEMBRANE PROTEIN"/>
    <property type="match status" value="1"/>
</dbReference>
<dbReference type="RefSeq" id="WP_019382206.1">
    <property type="nucleotide sequence ID" value="NZ_CP015506.1"/>
</dbReference>
<feature type="transmembrane region" description="Helical" evidence="1">
    <location>
        <begin position="59"/>
        <end position="79"/>
    </location>
</feature>
<dbReference type="KEGG" id="bon:A361_16020"/>
<dbReference type="InterPro" id="IPR010398">
    <property type="entry name" value="DUF997"/>
</dbReference>
<proteinExistence type="predicted"/>
<dbReference type="AlphaFoldDB" id="A0A160MCE9"/>
<keyword evidence="1" id="KW-1133">Transmembrane helix</keyword>
<sequence length="94" mass="10877">MSDQDDFIEDSRYSQCTREMWATVGLFVINILLVGGVSLWLGLNKTADSMTYILGFPAWFFWGGIMGTAIFCILPYFMIKFFYKDMSIEAEDER</sequence>
<accession>A0A160MCE9</accession>
<evidence type="ECO:0000313" key="3">
    <source>
        <dbReference type="Proteomes" id="UP000077856"/>
    </source>
</evidence>
<dbReference type="eggNOG" id="COG3924">
    <property type="taxonomic scope" value="Bacteria"/>
</dbReference>
<protein>
    <recommendedName>
        <fullName evidence="4">Sodium:pantothenate symporter</fullName>
    </recommendedName>
</protein>
<feature type="transmembrane region" description="Helical" evidence="1">
    <location>
        <begin position="21"/>
        <end position="43"/>
    </location>
</feature>
<evidence type="ECO:0000313" key="2">
    <source>
        <dbReference type="EMBL" id="AND40592.1"/>
    </source>
</evidence>
<evidence type="ECO:0008006" key="4">
    <source>
        <dbReference type="Google" id="ProtNLM"/>
    </source>
</evidence>
<reference evidence="2 3" key="1">
    <citation type="submission" date="2016-04" db="EMBL/GenBank/DDBJ databases">
        <title>Complete genome sequence of Bacillus oceanisediminis strain 2691.</title>
        <authorList>
            <person name="Jeong H."/>
            <person name="Kim H.J."/>
            <person name="Lee D.-W."/>
        </authorList>
    </citation>
    <scope>NUCLEOTIDE SEQUENCE [LARGE SCALE GENOMIC DNA]</scope>
    <source>
        <strain evidence="2 3">2691</strain>
    </source>
</reference>
<name>A0A160MCE9_9BACI</name>
<organism evidence="2 3">
    <name type="scientific">Cytobacillus oceanisediminis 2691</name>
    <dbReference type="NCBI Taxonomy" id="1196031"/>
    <lineage>
        <taxon>Bacteria</taxon>
        <taxon>Bacillati</taxon>
        <taxon>Bacillota</taxon>
        <taxon>Bacilli</taxon>
        <taxon>Bacillales</taxon>
        <taxon>Bacillaceae</taxon>
        <taxon>Cytobacillus</taxon>
    </lineage>
</organism>